<evidence type="ECO:0008006" key="4">
    <source>
        <dbReference type="Google" id="ProtNLM"/>
    </source>
</evidence>
<dbReference type="KEGG" id="fpal:HYN49_00425"/>
<gene>
    <name evidence="2" type="ORF">HYN49_00425</name>
</gene>
<feature type="signal peptide" evidence="1">
    <location>
        <begin position="1"/>
        <end position="20"/>
    </location>
</feature>
<protein>
    <recommendedName>
        <fullName evidence="4">HmuY protein</fullName>
    </recommendedName>
</protein>
<keyword evidence="3" id="KW-1185">Reference proteome</keyword>
<evidence type="ECO:0000313" key="3">
    <source>
        <dbReference type="Proteomes" id="UP000244937"/>
    </source>
</evidence>
<dbReference type="AlphaFoldDB" id="A0A2S1SL64"/>
<proteinExistence type="predicted"/>
<name>A0A2S1SL64_9FLAO</name>
<dbReference type="EMBL" id="CP029187">
    <property type="protein sequence ID" value="AWI27121.1"/>
    <property type="molecule type" value="Genomic_DNA"/>
</dbReference>
<feature type="chain" id="PRO_5015498179" description="HmuY protein" evidence="1">
    <location>
        <begin position="21"/>
        <end position="436"/>
    </location>
</feature>
<dbReference type="OrthoDB" id="1091850at2"/>
<organism evidence="2 3">
    <name type="scientific">Flavobacterium pallidum</name>
    <dbReference type="NCBI Taxonomy" id="2172098"/>
    <lineage>
        <taxon>Bacteria</taxon>
        <taxon>Pseudomonadati</taxon>
        <taxon>Bacteroidota</taxon>
        <taxon>Flavobacteriia</taxon>
        <taxon>Flavobacteriales</taxon>
        <taxon>Flavobacteriaceae</taxon>
        <taxon>Flavobacterium</taxon>
    </lineage>
</organism>
<dbReference type="InterPro" id="IPR025921">
    <property type="entry name" value="HmuY"/>
</dbReference>
<sequence>MNLSAAATPVAIVFSDAAPAAGTVTLTFDANAVTYGTDFSTLPAADGNTVVVPFEAGATTVHFTFNKLIDAIEGQVKNVAFTVTAVSFGGTISANDSIQLNFNETASLGSALAAETGGPTQPNQVYIDLSSGTMTMAKRVSWDLGFYSGTDFRVVLNSSLKMAAKKLETTNIDEVQAADETMIIAQGQGIASQVDNPTGVFDNDASTHDTAIDAISANDADNKVYLVNMGSNPAANAPAIGADGSGSGSLRGWMKIRVLRNGNDYKIQYADIASITHQEVTISKDTAYNFTFFSLTTKNVVPVEPQKTQWDLNFTTFTNLLGGTTPYYFPDFVVTNLKGGAKAYMVSITDTVTYDSFTKANVVQDNFTDNQTNIGSNWRSTSVNGPNGPVSQFVLKTDRFFVIKDPAGNIYKLKFTGGANTAGERGYPTFQYALLQ</sequence>
<dbReference type="Pfam" id="PF14064">
    <property type="entry name" value="HmuY"/>
    <property type="match status" value="2"/>
</dbReference>
<evidence type="ECO:0000256" key="1">
    <source>
        <dbReference type="SAM" id="SignalP"/>
    </source>
</evidence>
<dbReference type="Proteomes" id="UP000244937">
    <property type="component" value="Chromosome"/>
</dbReference>
<dbReference type="CDD" id="cd12105">
    <property type="entry name" value="HmuY"/>
    <property type="match status" value="1"/>
</dbReference>
<evidence type="ECO:0000313" key="2">
    <source>
        <dbReference type="EMBL" id="AWI27121.1"/>
    </source>
</evidence>
<keyword evidence="1" id="KW-0732">Signal</keyword>
<reference evidence="2 3" key="1">
    <citation type="submission" date="2018-05" db="EMBL/GenBank/DDBJ databases">
        <title>Genome sequencing of Flavobacterium sp. HYN0049.</title>
        <authorList>
            <person name="Yi H."/>
            <person name="Baek C."/>
        </authorList>
    </citation>
    <scope>NUCLEOTIDE SEQUENCE [LARGE SCALE GENOMIC DNA]</scope>
    <source>
        <strain evidence="2 3">HYN0049</strain>
    </source>
</reference>
<accession>A0A2S1SL64</accession>